<dbReference type="Proteomes" id="UP000004259">
    <property type="component" value="Unassembled WGS sequence"/>
</dbReference>
<accession>E9SDI4</accession>
<name>E9SDI4_RUMAL</name>
<proteinExistence type="predicted"/>
<dbReference type="EMBL" id="ADKM02000091">
    <property type="protein sequence ID" value="EGC02649.1"/>
    <property type="molecule type" value="Genomic_DNA"/>
</dbReference>
<evidence type="ECO:0000313" key="1">
    <source>
        <dbReference type="EMBL" id="EGC02649.1"/>
    </source>
</evidence>
<dbReference type="STRING" id="246199.CUS_7180"/>
<comment type="caution">
    <text evidence="1">The sequence shown here is derived from an EMBL/GenBank/DDBJ whole genome shotgun (WGS) entry which is preliminary data.</text>
</comment>
<keyword evidence="2" id="KW-1185">Reference proteome</keyword>
<protein>
    <submittedName>
        <fullName evidence="1">Uncharacterized protein</fullName>
    </submittedName>
</protein>
<dbReference type="AlphaFoldDB" id="E9SDI4"/>
<gene>
    <name evidence="1" type="ORF">CUS_7180</name>
</gene>
<evidence type="ECO:0000313" key="2">
    <source>
        <dbReference type="Proteomes" id="UP000004259"/>
    </source>
</evidence>
<organism evidence="1 2">
    <name type="scientific">Ruminococcus albus 8</name>
    <dbReference type="NCBI Taxonomy" id="246199"/>
    <lineage>
        <taxon>Bacteria</taxon>
        <taxon>Bacillati</taxon>
        <taxon>Bacillota</taxon>
        <taxon>Clostridia</taxon>
        <taxon>Eubacteriales</taxon>
        <taxon>Oscillospiraceae</taxon>
        <taxon>Ruminococcus</taxon>
    </lineage>
</organism>
<sequence length="47" mass="5654">MHLPFFCYFFIMPLSKPTENVCTFCAVILWQNFFLNCLKCHRAMTVF</sequence>
<reference evidence="1 2" key="1">
    <citation type="submission" date="2011-02" db="EMBL/GenBank/DDBJ databases">
        <authorList>
            <person name="Nelson K.E."/>
            <person name="Sutton G."/>
            <person name="Torralba M."/>
            <person name="Durkin S."/>
            <person name="Harkins D."/>
            <person name="Montgomery R."/>
            <person name="Ziemer C."/>
            <person name="Klaassens E."/>
            <person name="Ocuiv P."/>
            <person name="Morrison M."/>
        </authorList>
    </citation>
    <scope>NUCLEOTIDE SEQUENCE [LARGE SCALE GENOMIC DNA]</scope>
    <source>
        <strain evidence="1 2">8</strain>
    </source>
</reference>